<gene>
    <name evidence="4" type="ORF">ZIOFF_021451</name>
</gene>
<feature type="domain" description="C2H2-type" evidence="3">
    <location>
        <begin position="130"/>
        <end position="157"/>
    </location>
</feature>
<evidence type="ECO:0000256" key="2">
    <source>
        <dbReference type="SAM" id="MobiDB-lite"/>
    </source>
</evidence>
<dbReference type="InterPro" id="IPR036236">
    <property type="entry name" value="Znf_C2H2_sf"/>
</dbReference>
<evidence type="ECO:0000313" key="5">
    <source>
        <dbReference type="Proteomes" id="UP000734854"/>
    </source>
</evidence>
<dbReference type="InterPro" id="IPR044291">
    <property type="entry name" value="GIS/GIS2/ZFP8"/>
</dbReference>
<evidence type="ECO:0000313" key="4">
    <source>
        <dbReference type="EMBL" id="KAG6518050.1"/>
    </source>
</evidence>
<dbReference type="PROSITE" id="PS50157">
    <property type="entry name" value="ZINC_FINGER_C2H2_2"/>
    <property type="match status" value="1"/>
</dbReference>
<feature type="region of interest" description="Disordered" evidence="2">
    <location>
        <begin position="274"/>
        <end position="306"/>
    </location>
</feature>
<dbReference type="SUPFAM" id="SSF57667">
    <property type="entry name" value="beta-beta-alpha zinc fingers"/>
    <property type="match status" value="1"/>
</dbReference>
<keyword evidence="1" id="KW-0862">Zinc</keyword>
<feature type="compositionally biased region" description="Low complexity" evidence="2">
    <location>
        <begin position="292"/>
        <end position="306"/>
    </location>
</feature>
<feature type="compositionally biased region" description="Gly residues" evidence="2">
    <location>
        <begin position="278"/>
        <end position="291"/>
    </location>
</feature>
<feature type="region of interest" description="Disordered" evidence="2">
    <location>
        <begin position="97"/>
        <end position="124"/>
    </location>
</feature>
<dbReference type="GO" id="GO:0008270">
    <property type="term" value="F:zinc ion binding"/>
    <property type="evidence" value="ECO:0007669"/>
    <property type="project" value="UniProtKB-KW"/>
</dbReference>
<proteinExistence type="predicted"/>
<accession>A0A8J5HIW1</accession>
<sequence>MALIEERNKERNSQCFSPVSVASPLLALPLDLPSPSSMADRESAAQPTTTTLNFMKAGTVDAFSELPFLRAAAAAAVPGHDGSSSTGGSGVRLFGIDFPAGDEASSQEDSAEQPAPPSSAGGGAESARRFECHYCCRKFPTSQALGGHQNAHKRERQHAKRAHLQSAAMAAAAAHHFRQHTAAAAAFFPSGYGSQLAYLDFPAGRGNPCAARFHHPLSPPPPPPPTTHYPSPPWTDSARLLYGTATTTAPLPGLWRVPLHDHPQPPLQPLFAPAEGGTIAGAGRGGGGGRIGSSSSSSSSLASPSDFDLSNSKNSLSLDLHLIPELNQFQHEVRKFQPNSGLIFQNLLKLKLIPNPCYYNFSSKTGMQMLYCLHPDLFKFCNFAISEFQFSEHFLGLMSQQQQFSEIRSAYDYLKLSDSGFTGVTVTCFLNLCATISSSLVLKLPHSSTEITEISPYTANKFSLSFPLTREFSKGKLAHTAHQNPASKLSIIQQDFELKSWKNDYDYSFSDVPDSS</sequence>
<evidence type="ECO:0000256" key="1">
    <source>
        <dbReference type="PROSITE-ProRule" id="PRU00042"/>
    </source>
</evidence>
<keyword evidence="5" id="KW-1185">Reference proteome</keyword>
<dbReference type="Proteomes" id="UP000734854">
    <property type="component" value="Unassembled WGS sequence"/>
</dbReference>
<comment type="caution">
    <text evidence="4">The sequence shown here is derived from an EMBL/GenBank/DDBJ whole genome shotgun (WGS) entry which is preliminary data.</text>
</comment>
<name>A0A8J5HIW1_ZINOF</name>
<organism evidence="4 5">
    <name type="scientific">Zingiber officinale</name>
    <name type="common">Ginger</name>
    <name type="synonym">Amomum zingiber</name>
    <dbReference type="NCBI Taxonomy" id="94328"/>
    <lineage>
        <taxon>Eukaryota</taxon>
        <taxon>Viridiplantae</taxon>
        <taxon>Streptophyta</taxon>
        <taxon>Embryophyta</taxon>
        <taxon>Tracheophyta</taxon>
        <taxon>Spermatophyta</taxon>
        <taxon>Magnoliopsida</taxon>
        <taxon>Liliopsida</taxon>
        <taxon>Zingiberales</taxon>
        <taxon>Zingiberaceae</taxon>
        <taxon>Zingiber</taxon>
    </lineage>
</organism>
<keyword evidence="1" id="KW-0479">Metal-binding</keyword>
<protein>
    <recommendedName>
        <fullName evidence="3">C2H2-type domain-containing protein</fullName>
    </recommendedName>
</protein>
<dbReference type="EMBL" id="JACMSC010000006">
    <property type="protein sequence ID" value="KAG6518050.1"/>
    <property type="molecule type" value="Genomic_DNA"/>
</dbReference>
<dbReference type="GO" id="GO:0009739">
    <property type="term" value="P:response to gibberellin"/>
    <property type="evidence" value="ECO:0007669"/>
    <property type="project" value="InterPro"/>
</dbReference>
<dbReference type="PANTHER" id="PTHR46547:SF7">
    <property type="entry name" value="ZINC FINGER PROTEIN GIS"/>
    <property type="match status" value="1"/>
</dbReference>
<dbReference type="AlphaFoldDB" id="A0A8J5HIW1"/>
<evidence type="ECO:0000259" key="3">
    <source>
        <dbReference type="PROSITE" id="PS50157"/>
    </source>
</evidence>
<dbReference type="Gene3D" id="3.30.160.60">
    <property type="entry name" value="Classic Zinc Finger"/>
    <property type="match status" value="1"/>
</dbReference>
<dbReference type="PANTHER" id="PTHR46547">
    <property type="entry name" value="ZINC FINGER PROTEIN GIS"/>
    <property type="match status" value="1"/>
</dbReference>
<reference evidence="4 5" key="1">
    <citation type="submission" date="2020-08" db="EMBL/GenBank/DDBJ databases">
        <title>Plant Genome Project.</title>
        <authorList>
            <person name="Zhang R.-G."/>
        </authorList>
    </citation>
    <scope>NUCLEOTIDE SEQUENCE [LARGE SCALE GENOMIC DNA]</scope>
    <source>
        <tissue evidence="4">Rhizome</tissue>
    </source>
</reference>
<dbReference type="GO" id="GO:0010090">
    <property type="term" value="P:trichome morphogenesis"/>
    <property type="evidence" value="ECO:0007669"/>
    <property type="project" value="InterPro"/>
</dbReference>
<feature type="region of interest" description="Disordered" evidence="2">
    <location>
        <begin position="213"/>
        <end position="235"/>
    </location>
</feature>
<dbReference type="PROSITE" id="PS00028">
    <property type="entry name" value="ZINC_FINGER_C2H2_1"/>
    <property type="match status" value="1"/>
</dbReference>
<dbReference type="GO" id="GO:0003700">
    <property type="term" value="F:DNA-binding transcription factor activity"/>
    <property type="evidence" value="ECO:0007669"/>
    <property type="project" value="InterPro"/>
</dbReference>
<feature type="compositionally biased region" description="Pro residues" evidence="2">
    <location>
        <begin position="217"/>
        <end position="233"/>
    </location>
</feature>
<keyword evidence="1" id="KW-0863">Zinc-finger</keyword>
<dbReference type="InterPro" id="IPR013087">
    <property type="entry name" value="Znf_C2H2_type"/>
</dbReference>